<dbReference type="InterPro" id="IPR002347">
    <property type="entry name" value="SDR_fam"/>
</dbReference>
<name>A0A9W7ZYX5_9FUNG</name>
<dbReference type="PANTHER" id="PTHR44229:SF4">
    <property type="entry name" value="15-HYDROXYPROSTAGLANDIN DEHYDROGENASE [NAD(+)]"/>
    <property type="match status" value="1"/>
</dbReference>
<evidence type="ECO:0000256" key="3">
    <source>
        <dbReference type="RuleBase" id="RU000363"/>
    </source>
</evidence>
<dbReference type="PANTHER" id="PTHR44229">
    <property type="entry name" value="15-HYDROXYPROSTAGLANDIN DEHYDROGENASE [NAD(+)]"/>
    <property type="match status" value="1"/>
</dbReference>
<evidence type="ECO:0000313" key="4">
    <source>
        <dbReference type="EMBL" id="KAJ1915604.1"/>
    </source>
</evidence>
<dbReference type="OrthoDB" id="4131217at2759"/>
<dbReference type="SUPFAM" id="SSF51735">
    <property type="entry name" value="NAD(P)-binding Rossmann-fold domains"/>
    <property type="match status" value="1"/>
</dbReference>
<organism evidence="4 5">
    <name type="scientific">Tieghemiomyces parasiticus</name>
    <dbReference type="NCBI Taxonomy" id="78921"/>
    <lineage>
        <taxon>Eukaryota</taxon>
        <taxon>Fungi</taxon>
        <taxon>Fungi incertae sedis</taxon>
        <taxon>Zoopagomycota</taxon>
        <taxon>Kickxellomycotina</taxon>
        <taxon>Dimargaritomycetes</taxon>
        <taxon>Dimargaritales</taxon>
        <taxon>Dimargaritaceae</taxon>
        <taxon>Tieghemiomyces</taxon>
    </lineage>
</organism>
<dbReference type="AlphaFoldDB" id="A0A9W7ZYX5"/>
<evidence type="ECO:0000256" key="1">
    <source>
        <dbReference type="ARBA" id="ARBA00006484"/>
    </source>
</evidence>
<keyword evidence="2" id="KW-0560">Oxidoreductase</keyword>
<dbReference type="PRINTS" id="PR00081">
    <property type="entry name" value="GDHRDH"/>
</dbReference>
<gene>
    <name evidence="4" type="ORF">IWQ60_008383</name>
</gene>
<evidence type="ECO:0000256" key="2">
    <source>
        <dbReference type="ARBA" id="ARBA00023002"/>
    </source>
</evidence>
<dbReference type="EMBL" id="JANBPT010000622">
    <property type="protein sequence ID" value="KAJ1915604.1"/>
    <property type="molecule type" value="Genomic_DNA"/>
</dbReference>
<comment type="similarity">
    <text evidence="1 3">Belongs to the short-chain dehydrogenases/reductases (SDR) family.</text>
</comment>
<keyword evidence="5" id="KW-1185">Reference proteome</keyword>
<dbReference type="GO" id="GO:0005737">
    <property type="term" value="C:cytoplasm"/>
    <property type="evidence" value="ECO:0007669"/>
    <property type="project" value="TreeGrafter"/>
</dbReference>
<accession>A0A9W7ZYX5</accession>
<dbReference type="Gene3D" id="3.40.50.720">
    <property type="entry name" value="NAD(P)-binding Rossmann-like Domain"/>
    <property type="match status" value="1"/>
</dbReference>
<dbReference type="PRINTS" id="PR00080">
    <property type="entry name" value="SDRFAMILY"/>
</dbReference>
<proteinExistence type="inferred from homology"/>
<evidence type="ECO:0000313" key="5">
    <source>
        <dbReference type="Proteomes" id="UP001150569"/>
    </source>
</evidence>
<comment type="caution">
    <text evidence="4">The sequence shown here is derived from an EMBL/GenBank/DDBJ whole genome shotgun (WGS) entry which is preliminary data.</text>
</comment>
<sequence>MLDVKDKIAVITGAAAGFGLLLAQRLVRKGAKVVLGDVNIKGGEKLAAELNASTARSSSSSTVPRAVFLKCDVSHPAEIHALFDLGVQTFGTVDIMVNNAGILEYPAYFDQDDESVSQRVLDINLKAVLSGTHYAVRYWRKRGQPGVVVSASSASAFALLPIATVYATAKAAVLHFTSNCISLRTEGIRVNAIAPFFSPTSLVNDSRKANPTFDNLLNNLTMVPQDMVVDAYMRCIEDEDLAGK</sequence>
<dbReference type="Pfam" id="PF00106">
    <property type="entry name" value="adh_short"/>
    <property type="match status" value="1"/>
</dbReference>
<reference evidence="4" key="1">
    <citation type="submission" date="2022-07" db="EMBL/GenBank/DDBJ databases">
        <title>Phylogenomic reconstructions and comparative analyses of Kickxellomycotina fungi.</title>
        <authorList>
            <person name="Reynolds N.K."/>
            <person name="Stajich J.E."/>
            <person name="Barry K."/>
            <person name="Grigoriev I.V."/>
            <person name="Crous P."/>
            <person name="Smith M.E."/>
        </authorList>
    </citation>
    <scope>NUCLEOTIDE SEQUENCE</scope>
    <source>
        <strain evidence="4">RSA 861</strain>
    </source>
</reference>
<dbReference type="Proteomes" id="UP001150569">
    <property type="component" value="Unassembled WGS sequence"/>
</dbReference>
<dbReference type="InterPro" id="IPR036291">
    <property type="entry name" value="NAD(P)-bd_dom_sf"/>
</dbReference>
<dbReference type="GO" id="GO:0016616">
    <property type="term" value="F:oxidoreductase activity, acting on the CH-OH group of donors, NAD or NADP as acceptor"/>
    <property type="evidence" value="ECO:0007669"/>
    <property type="project" value="TreeGrafter"/>
</dbReference>
<protein>
    <submittedName>
        <fullName evidence="4">Uncharacterized protein</fullName>
    </submittedName>
</protein>